<gene>
    <name evidence="1" type="ORF">C5U48_02590</name>
</gene>
<organism evidence="1 2">
    <name type="scientific">Mycolicibacter virginiensis</name>
    <dbReference type="NCBI Taxonomy" id="1795032"/>
    <lineage>
        <taxon>Bacteria</taxon>
        <taxon>Bacillati</taxon>
        <taxon>Actinomycetota</taxon>
        <taxon>Actinomycetes</taxon>
        <taxon>Mycobacteriales</taxon>
        <taxon>Mycobacteriaceae</taxon>
        <taxon>Mycolicibacter</taxon>
    </lineage>
</organism>
<proteinExistence type="predicted"/>
<keyword evidence="2" id="KW-1185">Reference proteome</keyword>
<evidence type="ECO:0000313" key="1">
    <source>
        <dbReference type="EMBL" id="PQM53717.1"/>
    </source>
</evidence>
<dbReference type="Proteomes" id="UP000237911">
    <property type="component" value="Unassembled WGS sequence"/>
</dbReference>
<dbReference type="EMBL" id="PUEV01000012">
    <property type="protein sequence ID" value="PQM53717.1"/>
    <property type="molecule type" value="Genomic_DNA"/>
</dbReference>
<dbReference type="RefSeq" id="WP_105294533.1">
    <property type="nucleotide sequence ID" value="NZ_PUEV01000012.1"/>
</dbReference>
<protein>
    <submittedName>
        <fullName evidence="1">Uncharacterized protein</fullName>
    </submittedName>
</protein>
<reference evidence="1 2" key="1">
    <citation type="submission" date="2018-02" db="EMBL/GenBank/DDBJ databases">
        <title>Draft genome sequence of Mycobacterium virginiense isolated from mud of a swine farm in Japan.</title>
        <authorList>
            <person name="Ohya K."/>
        </authorList>
    </citation>
    <scope>NUCLEOTIDE SEQUENCE [LARGE SCALE GENOMIC DNA]</scope>
    <source>
        <strain evidence="1 2">GF75</strain>
    </source>
</reference>
<sequence length="230" mass="24681">MNEAVTPPPKMSRSLTTLHARVRVVADLAVCVGGASTAVAAVYWAVAIQHGVETMFEPEFPGVLRPFDPAAITDPVTAAAITEVGADAVREIDQWVLAAWPDICVSAEALVAVWEALPLNPGCTAEQCAYRRAGREIAAEAGESCVDIVWAGTCAETKWLRMYAGRDNGNDSTELEVEPVVAAAQRELDWDRSTRVAIWVNEPATWARIDARAEEILAKLLIAATGEVAK</sequence>
<name>A0A9X7IQW3_9MYCO</name>
<dbReference type="AlphaFoldDB" id="A0A9X7IQW3"/>
<evidence type="ECO:0000313" key="2">
    <source>
        <dbReference type="Proteomes" id="UP000237911"/>
    </source>
</evidence>
<accession>A0A9X7IQW3</accession>
<comment type="caution">
    <text evidence="1">The sequence shown here is derived from an EMBL/GenBank/DDBJ whole genome shotgun (WGS) entry which is preliminary data.</text>
</comment>